<comment type="caution">
    <text evidence="2">The sequence shown here is derived from an EMBL/GenBank/DDBJ whole genome shotgun (WGS) entry which is preliminary data.</text>
</comment>
<feature type="compositionally biased region" description="Polar residues" evidence="1">
    <location>
        <begin position="1"/>
        <end position="10"/>
    </location>
</feature>
<dbReference type="Proteomes" id="UP000315010">
    <property type="component" value="Unassembled WGS sequence"/>
</dbReference>
<reference evidence="2 3" key="1">
    <citation type="submission" date="2019-02" db="EMBL/GenBank/DDBJ databases">
        <title>Deep-cultivation of Planctomycetes and their phenomic and genomic characterization uncovers novel biology.</title>
        <authorList>
            <person name="Wiegand S."/>
            <person name="Jogler M."/>
            <person name="Boedeker C."/>
            <person name="Pinto D."/>
            <person name="Vollmers J."/>
            <person name="Rivas-Marin E."/>
            <person name="Kohn T."/>
            <person name="Peeters S.H."/>
            <person name="Heuer A."/>
            <person name="Rast P."/>
            <person name="Oberbeckmann S."/>
            <person name="Bunk B."/>
            <person name="Jeske O."/>
            <person name="Meyerdierks A."/>
            <person name="Storesund J.E."/>
            <person name="Kallscheuer N."/>
            <person name="Luecker S."/>
            <person name="Lage O.M."/>
            <person name="Pohl T."/>
            <person name="Merkel B.J."/>
            <person name="Hornburger P."/>
            <person name="Mueller R.-W."/>
            <person name="Bruemmer F."/>
            <person name="Labrenz M."/>
            <person name="Spormann A.M."/>
            <person name="Op Den Camp H."/>
            <person name="Overmann J."/>
            <person name="Amann R."/>
            <person name="Jetten M.S.M."/>
            <person name="Mascher T."/>
            <person name="Medema M.H."/>
            <person name="Devos D.P."/>
            <person name="Kaster A.-K."/>
            <person name="Ovreas L."/>
            <person name="Rohde M."/>
            <person name="Galperin M.Y."/>
            <person name="Jogler C."/>
        </authorList>
    </citation>
    <scope>NUCLEOTIDE SEQUENCE [LARGE SCALE GENOMIC DNA]</scope>
    <source>
        <strain evidence="2 3">CA13</strain>
    </source>
</reference>
<feature type="region of interest" description="Disordered" evidence="1">
    <location>
        <begin position="1"/>
        <end position="23"/>
    </location>
</feature>
<organism evidence="2 3">
    <name type="scientific">Novipirellula herctigrandis</name>
    <dbReference type="NCBI Taxonomy" id="2527986"/>
    <lineage>
        <taxon>Bacteria</taxon>
        <taxon>Pseudomonadati</taxon>
        <taxon>Planctomycetota</taxon>
        <taxon>Planctomycetia</taxon>
        <taxon>Pirellulales</taxon>
        <taxon>Pirellulaceae</taxon>
        <taxon>Novipirellula</taxon>
    </lineage>
</organism>
<accession>A0A5C5ZC15</accession>
<evidence type="ECO:0000256" key="1">
    <source>
        <dbReference type="SAM" id="MobiDB-lite"/>
    </source>
</evidence>
<proteinExistence type="predicted"/>
<keyword evidence="3" id="KW-1185">Reference proteome</keyword>
<name>A0A5C5ZC15_9BACT</name>
<evidence type="ECO:0000313" key="2">
    <source>
        <dbReference type="EMBL" id="TWT84695.1"/>
    </source>
</evidence>
<dbReference type="AlphaFoldDB" id="A0A5C5ZC15"/>
<gene>
    <name evidence="2" type="ORF">CA13_61750</name>
</gene>
<dbReference type="OrthoDB" id="289669at2"/>
<protein>
    <submittedName>
        <fullName evidence="2">Uncharacterized protein</fullName>
    </submittedName>
</protein>
<sequence length="91" mass="10523">MDTTVGNNMKANGIEPARSRKHPGSWETFLKAHWDVTAAVDFTNVEAWTKVGLTTFYLLFVRELKTRRVNFPHLHYQSERDVDKDDWVSAA</sequence>
<dbReference type="EMBL" id="SJPJ01000001">
    <property type="protein sequence ID" value="TWT84695.1"/>
    <property type="molecule type" value="Genomic_DNA"/>
</dbReference>
<evidence type="ECO:0000313" key="3">
    <source>
        <dbReference type="Proteomes" id="UP000315010"/>
    </source>
</evidence>
<dbReference type="RefSeq" id="WP_146402520.1">
    <property type="nucleotide sequence ID" value="NZ_SJPJ01000001.1"/>
</dbReference>